<evidence type="ECO:0000313" key="3">
    <source>
        <dbReference type="Proteomes" id="UP000198736"/>
    </source>
</evidence>
<dbReference type="Proteomes" id="UP000198736">
    <property type="component" value="Unassembled WGS sequence"/>
</dbReference>
<evidence type="ECO:0008006" key="4">
    <source>
        <dbReference type="Google" id="ProtNLM"/>
    </source>
</evidence>
<feature type="signal peptide" evidence="1">
    <location>
        <begin position="1"/>
        <end position="24"/>
    </location>
</feature>
<evidence type="ECO:0000256" key="1">
    <source>
        <dbReference type="SAM" id="SignalP"/>
    </source>
</evidence>
<evidence type="ECO:0000313" key="2">
    <source>
        <dbReference type="EMBL" id="CUS36560.1"/>
    </source>
</evidence>
<gene>
    <name evidence="2" type="ORF">COMA2_240031</name>
</gene>
<keyword evidence="3" id="KW-1185">Reference proteome</keyword>
<organism evidence="2 3">
    <name type="scientific">Candidatus Nitrospira nitrificans</name>
    <dbReference type="NCBI Taxonomy" id="1742973"/>
    <lineage>
        <taxon>Bacteria</taxon>
        <taxon>Pseudomonadati</taxon>
        <taxon>Nitrospirota</taxon>
        <taxon>Nitrospiria</taxon>
        <taxon>Nitrospirales</taxon>
        <taxon>Nitrospiraceae</taxon>
        <taxon>Nitrospira</taxon>
    </lineage>
</organism>
<dbReference type="AlphaFoldDB" id="A0A0S4LJ04"/>
<dbReference type="EMBL" id="CZPZ01000017">
    <property type="protein sequence ID" value="CUS36560.1"/>
    <property type="molecule type" value="Genomic_DNA"/>
</dbReference>
<name>A0A0S4LJ04_9BACT</name>
<sequence length="219" mass="24100">MRIQLFSWFVAGAAGLILAVPAFAGPGITAEYSAEEIIETEDGVTKSKVYSTPTMERREMSAGGQQMIAITRHDKKVMWNLMPEEKMFIAMPIGQSALKKEDKTDLSAYKIDQTPMGQETLNGVVMNKAKMIMTGKDGSKMGGFMWTTKEGILAKMDAISVEKDKKSRFKLEMANLKIGKQSADLFEVPKGYEKMDMGAMGAMEGMGDMGNMMKGMFGK</sequence>
<keyword evidence="1" id="KW-0732">Signal</keyword>
<accession>A0A0S4LJ04</accession>
<dbReference type="STRING" id="1742973.COMA2_240031"/>
<reference evidence="3" key="1">
    <citation type="submission" date="2015-10" db="EMBL/GenBank/DDBJ databases">
        <authorList>
            <person name="Luecker S."/>
            <person name="Luecker S."/>
        </authorList>
    </citation>
    <scope>NUCLEOTIDE SEQUENCE [LARGE SCALE GENOMIC DNA]</scope>
</reference>
<feature type="chain" id="PRO_5006624028" description="DUF4412 domain-containing protein" evidence="1">
    <location>
        <begin position="25"/>
        <end position="219"/>
    </location>
</feature>
<proteinExistence type="predicted"/>
<dbReference type="RefSeq" id="WP_090898159.1">
    <property type="nucleotide sequence ID" value="NZ_CZPZ01000017.1"/>
</dbReference>
<protein>
    <recommendedName>
        <fullName evidence="4">DUF4412 domain-containing protein</fullName>
    </recommendedName>
</protein>
<dbReference type="OrthoDB" id="9789570at2"/>